<gene>
    <name evidence="2" type="ORF">HF861_11545</name>
</gene>
<accession>A0A7X9NJT7</accession>
<dbReference type="AlphaFoldDB" id="A0A7X9NJT7"/>
<feature type="transmembrane region" description="Helical" evidence="1">
    <location>
        <begin position="54"/>
        <end position="71"/>
    </location>
</feature>
<evidence type="ECO:0008006" key="4">
    <source>
        <dbReference type="Google" id="ProtNLM"/>
    </source>
</evidence>
<reference evidence="2 3" key="1">
    <citation type="submission" date="2020-04" db="EMBL/GenBank/DDBJ databases">
        <authorList>
            <person name="Hitch T.C.A."/>
            <person name="Wylensek D."/>
            <person name="Clavel T."/>
        </authorList>
    </citation>
    <scope>NUCLEOTIDE SEQUENCE [LARGE SCALE GENOMIC DNA]</scope>
    <source>
        <strain evidence="2 3">BSM-383-APC-22F</strain>
    </source>
</reference>
<comment type="caution">
    <text evidence="2">The sequence shown here is derived from an EMBL/GenBank/DDBJ whole genome shotgun (WGS) entry which is preliminary data.</text>
</comment>
<dbReference type="RefSeq" id="WP_168966783.1">
    <property type="nucleotide sequence ID" value="NZ_JABAFR010000046.1"/>
</dbReference>
<keyword evidence="1" id="KW-0472">Membrane</keyword>
<sequence>MKKIKSEYINKEEYILEITSALHPQNFKMNIFVLILSSCMILYSGAYMRNLDTSILWFCITLLLLFGFYFADTKSIYKRTLKKYLKDYGKTDVHVVIHISKDIEYTIEKRKINLKFKNLKRIKNTKNFLILCFQNEIVPIKKEENINDQELCAYLLRKRDER</sequence>
<dbReference type="EMBL" id="JABAFR010000046">
    <property type="protein sequence ID" value="NME45494.1"/>
    <property type="molecule type" value="Genomic_DNA"/>
</dbReference>
<evidence type="ECO:0000313" key="2">
    <source>
        <dbReference type="EMBL" id="NME45494.1"/>
    </source>
</evidence>
<evidence type="ECO:0000313" key="3">
    <source>
        <dbReference type="Proteomes" id="UP000540014"/>
    </source>
</evidence>
<organism evidence="2 3">
    <name type="scientific">Faecalicoccus pleomorphus</name>
    <dbReference type="NCBI Taxonomy" id="1323"/>
    <lineage>
        <taxon>Bacteria</taxon>
        <taxon>Bacillati</taxon>
        <taxon>Bacillota</taxon>
        <taxon>Erysipelotrichia</taxon>
        <taxon>Erysipelotrichales</taxon>
        <taxon>Erysipelotrichaceae</taxon>
        <taxon>Faecalicoccus</taxon>
    </lineage>
</organism>
<keyword evidence="1" id="KW-1133">Transmembrane helix</keyword>
<feature type="transmembrane region" description="Helical" evidence="1">
    <location>
        <begin position="31"/>
        <end position="48"/>
    </location>
</feature>
<dbReference type="Proteomes" id="UP000540014">
    <property type="component" value="Unassembled WGS sequence"/>
</dbReference>
<evidence type="ECO:0000256" key="1">
    <source>
        <dbReference type="SAM" id="Phobius"/>
    </source>
</evidence>
<name>A0A7X9NJT7_9FIRM</name>
<proteinExistence type="predicted"/>
<protein>
    <recommendedName>
        <fullName evidence="4">YcxB family protein</fullName>
    </recommendedName>
</protein>
<keyword evidence="1" id="KW-0812">Transmembrane</keyword>